<gene>
    <name evidence="4" type="ORF">KSP40_PGU017763</name>
</gene>
<dbReference type="Proteomes" id="UP001412067">
    <property type="component" value="Unassembled WGS sequence"/>
</dbReference>
<comment type="subcellular location">
    <subcellularLocation>
        <location evidence="3">Mitochondrion</location>
    </subcellularLocation>
</comment>
<accession>A0ABR2MSI3</accession>
<comment type="caution">
    <text evidence="4">The sequence shown here is derived from an EMBL/GenBank/DDBJ whole genome shotgun (WGS) entry which is preliminary data.</text>
</comment>
<evidence type="ECO:0000313" key="5">
    <source>
        <dbReference type="Proteomes" id="UP001412067"/>
    </source>
</evidence>
<keyword evidence="3" id="KW-0496">Mitochondrion</keyword>
<name>A0ABR2MSI3_9ASPA</name>
<protein>
    <recommendedName>
        <fullName evidence="3">COX assembly mitochondrial protein</fullName>
    </recommendedName>
</protein>
<comment type="similarity">
    <text evidence="1 3">Belongs to the CMC family.</text>
</comment>
<keyword evidence="5" id="KW-1185">Reference proteome</keyword>
<evidence type="ECO:0000313" key="4">
    <source>
        <dbReference type="EMBL" id="KAK8966832.1"/>
    </source>
</evidence>
<dbReference type="EMBL" id="JBBWWR010000005">
    <property type="protein sequence ID" value="KAK8966832.1"/>
    <property type="molecule type" value="Genomic_DNA"/>
</dbReference>
<evidence type="ECO:0000256" key="2">
    <source>
        <dbReference type="ARBA" id="ARBA00023157"/>
    </source>
</evidence>
<evidence type="ECO:0000256" key="3">
    <source>
        <dbReference type="RuleBase" id="RU364104"/>
    </source>
</evidence>
<keyword evidence="2" id="KW-1015">Disulfide bond</keyword>
<organism evidence="4 5">
    <name type="scientific">Platanthera guangdongensis</name>
    <dbReference type="NCBI Taxonomy" id="2320717"/>
    <lineage>
        <taxon>Eukaryota</taxon>
        <taxon>Viridiplantae</taxon>
        <taxon>Streptophyta</taxon>
        <taxon>Embryophyta</taxon>
        <taxon>Tracheophyta</taxon>
        <taxon>Spermatophyta</taxon>
        <taxon>Magnoliopsida</taxon>
        <taxon>Liliopsida</taxon>
        <taxon>Asparagales</taxon>
        <taxon>Orchidaceae</taxon>
        <taxon>Orchidoideae</taxon>
        <taxon>Orchideae</taxon>
        <taxon>Orchidinae</taxon>
        <taxon>Platanthera</taxon>
    </lineage>
</organism>
<evidence type="ECO:0000256" key="1">
    <source>
        <dbReference type="ARBA" id="ARBA00007347"/>
    </source>
</evidence>
<proteinExistence type="inferred from homology"/>
<dbReference type="InterPro" id="IPR013892">
    <property type="entry name" value="Cyt_c_biogenesis_Cmc1-like"/>
</dbReference>
<reference evidence="4 5" key="1">
    <citation type="journal article" date="2022" name="Nat. Plants">
        <title>Genomes of leafy and leafless Platanthera orchids illuminate the evolution of mycoheterotrophy.</title>
        <authorList>
            <person name="Li M.H."/>
            <person name="Liu K.W."/>
            <person name="Li Z."/>
            <person name="Lu H.C."/>
            <person name="Ye Q.L."/>
            <person name="Zhang D."/>
            <person name="Wang J.Y."/>
            <person name="Li Y.F."/>
            <person name="Zhong Z.M."/>
            <person name="Liu X."/>
            <person name="Yu X."/>
            <person name="Liu D.K."/>
            <person name="Tu X.D."/>
            <person name="Liu B."/>
            <person name="Hao Y."/>
            <person name="Liao X.Y."/>
            <person name="Jiang Y.T."/>
            <person name="Sun W.H."/>
            <person name="Chen J."/>
            <person name="Chen Y.Q."/>
            <person name="Ai Y."/>
            <person name="Zhai J.W."/>
            <person name="Wu S.S."/>
            <person name="Zhou Z."/>
            <person name="Hsiao Y.Y."/>
            <person name="Wu W.L."/>
            <person name="Chen Y.Y."/>
            <person name="Lin Y.F."/>
            <person name="Hsu J.L."/>
            <person name="Li C.Y."/>
            <person name="Wang Z.W."/>
            <person name="Zhao X."/>
            <person name="Zhong W.Y."/>
            <person name="Ma X.K."/>
            <person name="Ma L."/>
            <person name="Huang J."/>
            <person name="Chen G.Z."/>
            <person name="Huang M.Z."/>
            <person name="Huang L."/>
            <person name="Peng D.H."/>
            <person name="Luo Y.B."/>
            <person name="Zou S.Q."/>
            <person name="Chen S.P."/>
            <person name="Lan S."/>
            <person name="Tsai W.C."/>
            <person name="Van de Peer Y."/>
            <person name="Liu Z.J."/>
        </authorList>
    </citation>
    <scope>NUCLEOTIDE SEQUENCE [LARGE SCALE GENOMIC DNA]</scope>
    <source>
        <strain evidence="4">Lor288</strain>
    </source>
</reference>
<dbReference type="Pfam" id="PF08583">
    <property type="entry name" value="Cmc1"/>
    <property type="match status" value="1"/>
</dbReference>
<sequence length="110" mass="12497">MGPTIRVLARFDLLEAQLDHLRSTLRRKPRDLGQATDATSSAPIEIRDPTLGFDPSQFDEIQCSRDLEQKALKECDNYVAKYAECASGKTLSVIWLCRRQANELNECLRN</sequence>